<dbReference type="EMBL" id="MH460461">
    <property type="protein sequence ID" value="AXG67029.1"/>
    <property type="molecule type" value="Genomic_DNA"/>
</dbReference>
<evidence type="ECO:0000313" key="2">
    <source>
        <dbReference type="Proteomes" id="UP000263326"/>
    </source>
</evidence>
<protein>
    <submittedName>
        <fullName evidence="1">Uncharacterized protein</fullName>
    </submittedName>
</protein>
<dbReference type="Proteomes" id="UP000263326">
    <property type="component" value="Segment"/>
</dbReference>
<gene>
    <name evidence="1" type="ORF">JA29_303</name>
</gene>
<sequence length="124" mass="14297">MEKSDVIVNGIFGQVYSRLVLAATQRVLVYYNELCPVVFGIQFSKMNKEQADVIWDILIETMRMDAKAGRLPLAALYISRKYEKKPGAGFWSAYHTLYGTAISEDEWSELVEKIWNSYSMQERS</sequence>
<reference evidence="1 2" key="1">
    <citation type="journal article" date="2018" name="Front. Microbiol.">
        <title>Jumbo Bacteriophages Are Represented Within an Increasing Diversity of Environmental Viruses Infecting the Emerging Phytopathogen, Dickeya solani.</title>
        <authorList>
            <person name="Day A.W."/>
            <person name="Ahn J."/>
            <person name="Salmond G.P.C."/>
        </authorList>
    </citation>
    <scope>NUCLEOTIDE SEQUENCE [LARGE SCALE GENOMIC DNA]</scope>
</reference>
<organism evidence="1 2">
    <name type="scientific">Dickeya phage vB_DsoM_JA29</name>
    <dbReference type="NCBI Taxonomy" id="2283031"/>
    <lineage>
        <taxon>Viruses</taxon>
        <taxon>Duplodnaviria</taxon>
        <taxon>Heunggongvirae</taxon>
        <taxon>Uroviricota</taxon>
        <taxon>Caudoviricetes</taxon>
        <taxon>Salmondvirus</taxon>
        <taxon>Salmondvirus JA29</taxon>
    </lineage>
</organism>
<proteinExistence type="predicted"/>
<evidence type="ECO:0000313" key="1">
    <source>
        <dbReference type="EMBL" id="AXG67029.1"/>
    </source>
</evidence>
<accession>A0A384ZXT0</accession>
<keyword evidence="2" id="KW-1185">Reference proteome</keyword>
<name>A0A384ZXT0_9CAUD</name>